<evidence type="ECO:0000313" key="1">
    <source>
        <dbReference type="EMBL" id="MBA4674619.1"/>
    </source>
</evidence>
<reference evidence="1" key="2">
    <citation type="submission" date="2020-07" db="EMBL/GenBank/DDBJ databases">
        <authorList>
            <person name="Vera ALvarez R."/>
            <person name="Arias-Moreno D.M."/>
            <person name="Jimenez-Jacinto V."/>
            <person name="Jimenez-Bremont J.F."/>
            <person name="Swaminathan K."/>
            <person name="Moose S.P."/>
            <person name="Guerrero-Gonzalez M.L."/>
            <person name="Marino-Ramirez L."/>
            <person name="Landsman D."/>
            <person name="Rodriguez-Kessler M."/>
            <person name="Delgado-Sanchez P."/>
        </authorList>
    </citation>
    <scope>NUCLEOTIDE SEQUENCE</scope>
    <source>
        <tissue evidence="1">Cladode</tissue>
    </source>
</reference>
<proteinExistence type="predicted"/>
<accession>A0A7C9ARZ2</accession>
<protein>
    <submittedName>
        <fullName evidence="1">Uncharacterized protein</fullName>
    </submittedName>
</protein>
<dbReference type="AlphaFoldDB" id="A0A7C9ARZ2"/>
<dbReference type="EMBL" id="GISG01263758">
    <property type="protein sequence ID" value="MBA4674620.1"/>
    <property type="molecule type" value="Transcribed_RNA"/>
</dbReference>
<reference evidence="1" key="1">
    <citation type="journal article" date="2013" name="J. Plant Res.">
        <title>Effect of fungi and light on seed germination of three Opuntia species from semiarid lands of central Mexico.</title>
        <authorList>
            <person name="Delgado-Sanchez P."/>
            <person name="Jimenez-Bremont J.F."/>
            <person name="Guerrero-Gonzalez Mde L."/>
            <person name="Flores J."/>
        </authorList>
    </citation>
    <scope>NUCLEOTIDE SEQUENCE</scope>
    <source>
        <tissue evidence="1">Cladode</tissue>
    </source>
</reference>
<organism evidence="1">
    <name type="scientific">Opuntia streptacantha</name>
    <name type="common">Prickly pear cactus</name>
    <name type="synonym">Opuntia cardona</name>
    <dbReference type="NCBI Taxonomy" id="393608"/>
    <lineage>
        <taxon>Eukaryota</taxon>
        <taxon>Viridiplantae</taxon>
        <taxon>Streptophyta</taxon>
        <taxon>Embryophyta</taxon>
        <taxon>Tracheophyta</taxon>
        <taxon>Spermatophyta</taxon>
        <taxon>Magnoliopsida</taxon>
        <taxon>eudicotyledons</taxon>
        <taxon>Gunneridae</taxon>
        <taxon>Pentapetalae</taxon>
        <taxon>Caryophyllales</taxon>
        <taxon>Cactineae</taxon>
        <taxon>Cactaceae</taxon>
        <taxon>Opuntioideae</taxon>
        <taxon>Opuntia</taxon>
    </lineage>
</organism>
<dbReference type="EMBL" id="GISG01263757">
    <property type="protein sequence ID" value="MBA4674619.1"/>
    <property type="molecule type" value="Transcribed_RNA"/>
</dbReference>
<dbReference type="EMBL" id="GISG01263759">
    <property type="protein sequence ID" value="MBA4674621.1"/>
    <property type="molecule type" value="Transcribed_RNA"/>
</dbReference>
<sequence length="103" mass="12193">MFQEKYHLKFAFRGQTGKSQLQVFKVTQVKSSSLKSLRWQTLKSVNRLSNQQDGKPSTARWQTLKTQNKLSSHQDRRLLSHQHFRLKSLNRFSSHQDKSLLNH</sequence>
<name>A0A7C9ARZ2_OPUST</name>